<feature type="signal peptide" evidence="1">
    <location>
        <begin position="1"/>
        <end position="25"/>
    </location>
</feature>
<dbReference type="RefSeq" id="WP_119132204.1">
    <property type="nucleotide sequence ID" value="NZ_JAASRJ010000003.1"/>
</dbReference>
<evidence type="ECO:0000256" key="1">
    <source>
        <dbReference type="SAM" id="SignalP"/>
    </source>
</evidence>
<evidence type="ECO:0000313" key="6">
    <source>
        <dbReference type="Proteomes" id="UP000515493"/>
    </source>
</evidence>
<accession>A0A8E4EN19</accession>
<dbReference type="InterPro" id="IPR054843">
    <property type="entry name" value="Slam_hemophilin_C"/>
</dbReference>
<dbReference type="Gene3D" id="2.40.160.90">
    <property type="match status" value="1"/>
</dbReference>
<dbReference type="EMBL" id="LR861803">
    <property type="protein sequence ID" value="CAD1790731.1"/>
    <property type="molecule type" value="Genomic_DNA"/>
</dbReference>
<name>A0A8E4EN19_9XANT</name>
<feature type="domain" description="HphA C-terminal" evidence="3">
    <location>
        <begin position="141"/>
        <end position="253"/>
    </location>
</feature>
<keyword evidence="1" id="KW-0732">Signal</keyword>
<dbReference type="EMBL" id="LR824641">
    <property type="protein sequence ID" value="CAD0323689.1"/>
    <property type="molecule type" value="Genomic_DNA"/>
</dbReference>
<evidence type="ECO:0000313" key="4">
    <source>
        <dbReference type="EMBL" id="CAD0323689.1"/>
    </source>
</evidence>
<dbReference type="GeneID" id="79389047"/>
<dbReference type="SUPFAM" id="SSF56925">
    <property type="entry name" value="OMPA-like"/>
    <property type="match status" value="1"/>
</dbReference>
<evidence type="ECO:0000259" key="2">
    <source>
        <dbReference type="Pfam" id="PF22828"/>
    </source>
</evidence>
<protein>
    <submittedName>
        <fullName evidence="5">Transferrin-binding protein-like solute binding protein</fullName>
    </submittedName>
</protein>
<dbReference type="Proteomes" id="UP000515493">
    <property type="component" value="Chromosome"/>
</dbReference>
<sequence length="254" mass="25723">MNIHNKVLSVAIGASVLLFAGAAQAANFVGGSTNEGYVKVGASTVNGGPHQAGFAGVAVNSTGLDKPVDFRGLASYGGTGSVKVLNFPYSGAPTSHDSLGVFAFAQVGTQDVWFGEWYSRKDNAEGLNTHTVYFIGDNADTTIPASGTASYNVVGINNYTSGNQLSGTFDANFGTRRLTGSIQNNAGFAVNIGTATINTNASISGTNATARQSGTLVGSNGAVTGQFYAGQTALAGAANFTGVQYDTAFGGSKK</sequence>
<evidence type="ECO:0000259" key="3">
    <source>
        <dbReference type="Pfam" id="PF22829"/>
    </source>
</evidence>
<dbReference type="AlphaFoldDB" id="A0A8E4EN19"/>
<feature type="chain" id="PRO_5036429324" evidence="1">
    <location>
        <begin position="26"/>
        <end position="254"/>
    </location>
</feature>
<dbReference type="InterPro" id="IPR054535">
    <property type="entry name" value="HphA_N"/>
</dbReference>
<dbReference type="NCBIfam" id="NF041636">
    <property type="entry name" value="slam_lipo"/>
    <property type="match status" value="1"/>
</dbReference>
<evidence type="ECO:0000313" key="5">
    <source>
        <dbReference type="EMBL" id="CAD1790731.1"/>
    </source>
</evidence>
<gene>
    <name evidence="5" type="ORF">XSP_001728</name>
</gene>
<dbReference type="Pfam" id="PF22829">
    <property type="entry name" value="HphA_C"/>
    <property type="match status" value="1"/>
</dbReference>
<proteinExistence type="predicted"/>
<feature type="domain" description="HphA N-terminal heme-binding" evidence="2">
    <location>
        <begin position="23"/>
        <end position="126"/>
    </location>
</feature>
<dbReference type="KEGG" id="xeu:XSP_001728"/>
<organism evidence="5 6">
    <name type="scientific">Xanthomonas euroxanthea</name>
    <dbReference type="NCBI Taxonomy" id="2259622"/>
    <lineage>
        <taxon>Bacteria</taxon>
        <taxon>Pseudomonadati</taxon>
        <taxon>Pseudomonadota</taxon>
        <taxon>Gammaproteobacteria</taxon>
        <taxon>Lysobacterales</taxon>
        <taxon>Lysobacteraceae</taxon>
        <taxon>Xanthomonas</taxon>
    </lineage>
</organism>
<reference evidence="5 6" key="1">
    <citation type="submission" date="2020-07" db="EMBL/GenBank/DDBJ databases">
        <authorList>
            <person name="Teixeira M."/>
        </authorList>
    </citation>
    <scope>NUCLEOTIDE SEQUENCE [LARGE SCALE GENOMIC DNA]</scope>
    <source>
        <strain evidence="5">1</strain>
        <strain evidence="4">Xanthomonas sp. CPBF 367</strain>
    </source>
</reference>
<dbReference type="InterPro" id="IPR054536">
    <property type="entry name" value="HphA_C"/>
</dbReference>
<dbReference type="Pfam" id="PF22828">
    <property type="entry name" value="HphA_N"/>
    <property type="match status" value="1"/>
</dbReference>
<dbReference type="InterPro" id="IPR011250">
    <property type="entry name" value="OMP/PagP_B-barrel"/>
</dbReference>